<dbReference type="AlphaFoldDB" id="A0A2W5FNR3"/>
<dbReference type="Proteomes" id="UP000249739">
    <property type="component" value="Unassembled WGS sequence"/>
</dbReference>
<evidence type="ECO:0000313" key="2">
    <source>
        <dbReference type="Proteomes" id="UP000249739"/>
    </source>
</evidence>
<organism evidence="1 2">
    <name type="scientific">Micavibrio aeruginosavorus</name>
    <dbReference type="NCBI Taxonomy" id="349221"/>
    <lineage>
        <taxon>Bacteria</taxon>
        <taxon>Pseudomonadati</taxon>
        <taxon>Bdellovibrionota</taxon>
        <taxon>Bdellovibrionia</taxon>
        <taxon>Bdellovibrionales</taxon>
        <taxon>Pseudobdellovibrionaceae</taxon>
        <taxon>Micavibrio</taxon>
    </lineage>
</organism>
<dbReference type="EMBL" id="QFOT01000069">
    <property type="protein sequence ID" value="PZP55437.1"/>
    <property type="molecule type" value="Genomic_DNA"/>
</dbReference>
<accession>A0A2W5FNR3</accession>
<sequence length="204" mass="22694">MLLTDDSLCIFRVSSRSVTLTHNIGWRTPDFELNVADALNKEAGTGSIYILNDTVEQHYRKEKIGKLNPVDKKSIIGRRLNMAFPSYPTRAYAELKDKKKKSADKEALYLFSAVPSTDSLRKLLEAIKKSDSVVANYCLLPVESVELVEKLASKIAKETRRAEKSTWSLLIGQHHGGGLRQVVVKNGQIALTRITPVSQPVDGN</sequence>
<comment type="caution">
    <text evidence="1">The sequence shown here is derived from an EMBL/GenBank/DDBJ whole genome shotgun (WGS) entry which is preliminary data.</text>
</comment>
<protein>
    <submittedName>
        <fullName evidence="1">Uncharacterized protein</fullName>
    </submittedName>
</protein>
<feature type="non-terminal residue" evidence="1">
    <location>
        <position position="204"/>
    </location>
</feature>
<proteinExistence type="predicted"/>
<reference evidence="1 2" key="1">
    <citation type="submission" date="2017-08" db="EMBL/GenBank/DDBJ databases">
        <title>Infants hospitalized years apart are colonized by the same room-sourced microbial strains.</title>
        <authorList>
            <person name="Brooks B."/>
            <person name="Olm M.R."/>
            <person name="Firek B.A."/>
            <person name="Baker R."/>
            <person name="Thomas B.C."/>
            <person name="Morowitz M.J."/>
            <person name="Banfield J.F."/>
        </authorList>
    </citation>
    <scope>NUCLEOTIDE SEQUENCE [LARGE SCALE GENOMIC DNA]</scope>
    <source>
        <strain evidence="1">S2_006_000_R2_64</strain>
    </source>
</reference>
<gene>
    <name evidence="1" type="ORF">DI586_06835</name>
</gene>
<name>A0A2W5FNR3_9BACT</name>
<evidence type="ECO:0000313" key="1">
    <source>
        <dbReference type="EMBL" id="PZP55437.1"/>
    </source>
</evidence>